<dbReference type="Proteomes" id="UP000218231">
    <property type="component" value="Unassembled WGS sequence"/>
</dbReference>
<sequence length="88" mass="9922">MKELQKKNQVSLGELLNPQFISAHSSFANLESFFAASGFKAETPEEFAAIPDDKWDQFVAENTDFEGWAEMQKSAHEAYLLSQLHKGL</sequence>
<protein>
    <submittedName>
        <fullName evidence="1">Uncharacterized protein</fullName>
    </submittedName>
</protein>
<dbReference type="AlphaFoldDB" id="A0A2A2KA99"/>
<proteinExistence type="predicted"/>
<name>A0A2A2KA99_9BILA</name>
<keyword evidence="2" id="KW-1185">Reference proteome</keyword>
<reference evidence="1 2" key="1">
    <citation type="journal article" date="2017" name="Curr. Biol.">
        <title>Genome architecture and evolution of a unichromosomal asexual nematode.</title>
        <authorList>
            <person name="Fradin H."/>
            <person name="Zegar C."/>
            <person name="Gutwein M."/>
            <person name="Lucas J."/>
            <person name="Kovtun M."/>
            <person name="Corcoran D."/>
            <person name="Baugh L.R."/>
            <person name="Kiontke K."/>
            <person name="Gunsalus K."/>
            <person name="Fitch D.H."/>
            <person name="Piano F."/>
        </authorList>
    </citation>
    <scope>NUCLEOTIDE SEQUENCE [LARGE SCALE GENOMIC DNA]</scope>
    <source>
        <strain evidence="1">PF1309</strain>
    </source>
</reference>
<dbReference type="EMBL" id="LIAE01009194">
    <property type="protein sequence ID" value="PAV70851.1"/>
    <property type="molecule type" value="Genomic_DNA"/>
</dbReference>
<evidence type="ECO:0000313" key="2">
    <source>
        <dbReference type="Proteomes" id="UP000218231"/>
    </source>
</evidence>
<comment type="caution">
    <text evidence="1">The sequence shown here is derived from an EMBL/GenBank/DDBJ whole genome shotgun (WGS) entry which is preliminary data.</text>
</comment>
<evidence type="ECO:0000313" key="1">
    <source>
        <dbReference type="EMBL" id="PAV70851.1"/>
    </source>
</evidence>
<accession>A0A2A2KA99</accession>
<organism evidence="1 2">
    <name type="scientific">Diploscapter pachys</name>
    <dbReference type="NCBI Taxonomy" id="2018661"/>
    <lineage>
        <taxon>Eukaryota</taxon>
        <taxon>Metazoa</taxon>
        <taxon>Ecdysozoa</taxon>
        <taxon>Nematoda</taxon>
        <taxon>Chromadorea</taxon>
        <taxon>Rhabditida</taxon>
        <taxon>Rhabditina</taxon>
        <taxon>Rhabditomorpha</taxon>
        <taxon>Rhabditoidea</taxon>
        <taxon>Rhabditidae</taxon>
        <taxon>Diploscapter</taxon>
    </lineage>
</organism>
<gene>
    <name evidence="1" type="ORF">WR25_22881</name>
</gene>